<proteinExistence type="predicted"/>
<protein>
    <recommendedName>
        <fullName evidence="2">C-type lectin domain-containing protein</fullName>
    </recommendedName>
</protein>
<dbReference type="InterPro" id="IPR016187">
    <property type="entry name" value="CTDL_fold"/>
</dbReference>
<feature type="domain" description="C-type lectin" evidence="2">
    <location>
        <begin position="34"/>
        <end position="110"/>
    </location>
</feature>
<feature type="domain" description="C-type lectin" evidence="2">
    <location>
        <begin position="126"/>
        <end position="241"/>
    </location>
</feature>
<accession>A0A3P7JU18</accession>
<dbReference type="PROSITE" id="PS50041">
    <property type="entry name" value="C_TYPE_LECTIN_2"/>
    <property type="match status" value="2"/>
</dbReference>
<evidence type="ECO:0000259" key="2">
    <source>
        <dbReference type="PROSITE" id="PS50041"/>
    </source>
</evidence>
<keyword evidence="1" id="KW-1015">Disulfide bond</keyword>
<keyword evidence="4" id="KW-1185">Reference proteome</keyword>
<evidence type="ECO:0000313" key="3">
    <source>
        <dbReference type="EMBL" id="VDM79717.1"/>
    </source>
</evidence>
<dbReference type="SUPFAM" id="SSF56436">
    <property type="entry name" value="C-type lectin-like"/>
    <property type="match status" value="2"/>
</dbReference>
<dbReference type="EMBL" id="UYYB01106080">
    <property type="protein sequence ID" value="VDM79717.1"/>
    <property type="molecule type" value="Genomic_DNA"/>
</dbReference>
<name>A0A3P7JU18_STRVU</name>
<dbReference type="InterPro" id="IPR050976">
    <property type="entry name" value="Snaclec"/>
</dbReference>
<dbReference type="PANTHER" id="PTHR22991:SF40">
    <property type="entry name" value="PROTEIN CBG13490"/>
    <property type="match status" value="1"/>
</dbReference>
<evidence type="ECO:0000256" key="1">
    <source>
        <dbReference type="ARBA" id="ARBA00023157"/>
    </source>
</evidence>
<dbReference type="SMART" id="SM00034">
    <property type="entry name" value="CLECT"/>
    <property type="match status" value="2"/>
</dbReference>
<dbReference type="InterPro" id="IPR016186">
    <property type="entry name" value="C-type_lectin-like/link_sf"/>
</dbReference>
<evidence type="ECO:0000313" key="4">
    <source>
        <dbReference type="Proteomes" id="UP000270094"/>
    </source>
</evidence>
<dbReference type="OrthoDB" id="5877743at2759"/>
<dbReference type="Proteomes" id="UP000270094">
    <property type="component" value="Unassembled WGS sequence"/>
</dbReference>
<dbReference type="Gene3D" id="3.10.100.10">
    <property type="entry name" value="Mannose-Binding Protein A, subunit A"/>
    <property type="match status" value="2"/>
</dbReference>
<dbReference type="AlphaFoldDB" id="A0A3P7JU18"/>
<sequence length="424" mass="46988">MQSTVQLATLLEPVIFAIRFTALTPITVTLPLNASVNSFVQDLAEKSGTVIWLGLRCPDTNVNNCRWEDGMGAPAPYNAFYPGNPSGIGECVLMMVSGTASGRWITGDCNSMQIGFASNCGDYDLLGSYCYKGYSQTPLSQYEAESFCQNECGHLVSIHSSSENQMITNFYANNVNYIRIGLESKYNVYAWSDRTNFDYSNIGYENAALGDCVVLSAVYEMVNRGQWISASCDQKLPFICKRREGDCEISTVGTTSLATLAPTTCSSPQFFNQNGTVITFSSTHPVSRIRTVTRKRATILLQSLKDKSSWRLRSVVRRVRNGQSWTVDFCFVRPKIAIYIITSTPIDNTYFSSTTNVMKMIFLAGSDAAGINRWEAEFHSKPDVGHYISPGGVGIGLVLFQKCSDFFKTLPLSDVELQNYLKVF</sequence>
<gene>
    <name evidence="3" type="ORF">SVUK_LOCUS14715</name>
</gene>
<dbReference type="PANTHER" id="PTHR22991">
    <property type="entry name" value="PROTEIN CBG13490"/>
    <property type="match status" value="1"/>
</dbReference>
<dbReference type="InterPro" id="IPR001304">
    <property type="entry name" value="C-type_lectin-like"/>
</dbReference>
<organism evidence="3 4">
    <name type="scientific">Strongylus vulgaris</name>
    <name type="common">Blood worm</name>
    <dbReference type="NCBI Taxonomy" id="40348"/>
    <lineage>
        <taxon>Eukaryota</taxon>
        <taxon>Metazoa</taxon>
        <taxon>Ecdysozoa</taxon>
        <taxon>Nematoda</taxon>
        <taxon>Chromadorea</taxon>
        <taxon>Rhabditida</taxon>
        <taxon>Rhabditina</taxon>
        <taxon>Rhabditomorpha</taxon>
        <taxon>Strongyloidea</taxon>
        <taxon>Strongylidae</taxon>
        <taxon>Strongylus</taxon>
    </lineage>
</organism>
<dbReference type="Pfam" id="PF00059">
    <property type="entry name" value="Lectin_C"/>
    <property type="match status" value="1"/>
</dbReference>
<reference evidence="3 4" key="1">
    <citation type="submission" date="2018-11" db="EMBL/GenBank/DDBJ databases">
        <authorList>
            <consortium name="Pathogen Informatics"/>
        </authorList>
    </citation>
    <scope>NUCLEOTIDE SEQUENCE [LARGE SCALE GENOMIC DNA]</scope>
</reference>
<dbReference type="CDD" id="cd00037">
    <property type="entry name" value="CLECT"/>
    <property type="match status" value="2"/>
</dbReference>